<feature type="region of interest" description="Disordered" evidence="2">
    <location>
        <begin position="124"/>
        <end position="154"/>
    </location>
</feature>
<evidence type="ECO:0000259" key="3">
    <source>
        <dbReference type="PROSITE" id="PS01179"/>
    </source>
</evidence>
<dbReference type="GO" id="GO:0006355">
    <property type="term" value="P:regulation of DNA-templated transcription"/>
    <property type="evidence" value="ECO:0007669"/>
    <property type="project" value="TreeGrafter"/>
</dbReference>
<dbReference type="SUPFAM" id="SSF50729">
    <property type="entry name" value="PH domain-like"/>
    <property type="match status" value="1"/>
</dbReference>
<feature type="non-terminal residue" evidence="4">
    <location>
        <position position="1"/>
    </location>
</feature>
<keyword evidence="5" id="KW-1185">Reference proteome</keyword>
<feature type="compositionally biased region" description="Polar residues" evidence="2">
    <location>
        <begin position="124"/>
        <end position="133"/>
    </location>
</feature>
<name>A0AAW0MQC3_9GOBI</name>
<evidence type="ECO:0000256" key="1">
    <source>
        <dbReference type="ARBA" id="ARBA00022737"/>
    </source>
</evidence>
<evidence type="ECO:0000313" key="5">
    <source>
        <dbReference type="Proteomes" id="UP001460270"/>
    </source>
</evidence>
<keyword evidence="1" id="KW-0677">Repeat</keyword>
<dbReference type="PANTHER" id="PTHR14058">
    <property type="entry name" value="AMYLOID BETA A4 PRECURSOR PROTEIN-BINDING FAMILY B"/>
    <property type="match status" value="1"/>
</dbReference>
<comment type="caution">
    <text evidence="4">The sequence shown here is derived from an EMBL/GenBank/DDBJ whole genome shotgun (WGS) entry which is preliminary data.</text>
</comment>
<dbReference type="GO" id="GO:0005634">
    <property type="term" value="C:nucleus"/>
    <property type="evidence" value="ECO:0007669"/>
    <property type="project" value="TreeGrafter"/>
</dbReference>
<dbReference type="FunFam" id="2.30.29.30:FF:000005">
    <property type="entry name" value="Amyloid beta (A4) protein b"/>
    <property type="match status" value="1"/>
</dbReference>
<dbReference type="SMART" id="SM00462">
    <property type="entry name" value="PTB"/>
    <property type="match status" value="1"/>
</dbReference>
<dbReference type="Pfam" id="PF00640">
    <property type="entry name" value="PID"/>
    <property type="match status" value="1"/>
</dbReference>
<dbReference type="EMBL" id="JBBPFD010000287">
    <property type="protein sequence ID" value="KAK7879319.1"/>
    <property type="molecule type" value="Genomic_DNA"/>
</dbReference>
<proteinExistence type="predicted"/>
<gene>
    <name evidence="4" type="ORF">WMY93_033897</name>
</gene>
<evidence type="ECO:0000256" key="2">
    <source>
        <dbReference type="SAM" id="MobiDB-lite"/>
    </source>
</evidence>
<dbReference type="PANTHER" id="PTHR14058:SF10">
    <property type="entry name" value="AMYLOID-BETA A4 PRECURSOR PROTEIN-BINDING FAMILY B MEMBER 3"/>
    <property type="match status" value="1"/>
</dbReference>
<feature type="compositionally biased region" description="Basic residues" evidence="2">
    <location>
        <begin position="135"/>
        <end position="147"/>
    </location>
</feature>
<dbReference type="Gene3D" id="2.30.29.30">
    <property type="entry name" value="Pleckstrin-homology domain (PH domain)/Phosphotyrosine-binding domain (PTB)"/>
    <property type="match status" value="2"/>
</dbReference>
<dbReference type="Proteomes" id="UP001460270">
    <property type="component" value="Unassembled WGS sequence"/>
</dbReference>
<dbReference type="InterPro" id="IPR039576">
    <property type="entry name" value="APBB1/2/3"/>
</dbReference>
<feature type="compositionally biased region" description="Polar residues" evidence="2">
    <location>
        <begin position="32"/>
        <end position="43"/>
    </location>
</feature>
<sequence>LANMKSTMHLPNACLKYRSCYETDDSYKPATAYSSGRSASSPRTGPPAHWSSRTGLSPHWSPRTGPRAPLLAHWSSALRPPPRSSCTAPRALEFSVRSLGWMQVLDEDLGPGRSSLTVSHVIQQLSHQPQAQSRTRVRTRPRPTVRTRRQDSAEPLQACGEFSSLSLVLFFSPGPGHEAGFEEGFSDPMDPLDHTPLTVSQSSNIRVCGRRLQQRQDQYHVRESCRPTRSLTMESISPEDFPRQVQCVEAVQQQVQKFPVRYIGNLPVSTAMELMTTSDPDDWDSAHIHVTHSALSLWRGEDLLWELPVRFLTFLGVGQDSHTFAVIVDRGTQRFQCHVFYCDPHAGDVSEAVQAACMAQYQRCLVAQTPRPRPKVKRAASVDATATALHHFHGNGSGSALSSSVSNISGGSVSGVRRVMAFFDTLRNKPTATSS</sequence>
<feature type="region of interest" description="Disordered" evidence="2">
    <location>
        <begin position="31"/>
        <end position="64"/>
    </location>
</feature>
<reference evidence="5" key="1">
    <citation type="submission" date="2024-04" db="EMBL/GenBank/DDBJ databases">
        <title>Salinicola lusitanus LLJ914,a marine bacterium isolated from the Okinawa Trough.</title>
        <authorList>
            <person name="Li J."/>
        </authorList>
    </citation>
    <scope>NUCLEOTIDE SEQUENCE [LARGE SCALE GENOMIC DNA]</scope>
</reference>
<organism evidence="4 5">
    <name type="scientific">Mugilogobius chulae</name>
    <name type="common">yellowstripe goby</name>
    <dbReference type="NCBI Taxonomy" id="88201"/>
    <lineage>
        <taxon>Eukaryota</taxon>
        <taxon>Metazoa</taxon>
        <taxon>Chordata</taxon>
        <taxon>Craniata</taxon>
        <taxon>Vertebrata</taxon>
        <taxon>Euteleostomi</taxon>
        <taxon>Actinopterygii</taxon>
        <taxon>Neopterygii</taxon>
        <taxon>Teleostei</taxon>
        <taxon>Neoteleostei</taxon>
        <taxon>Acanthomorphata</taxon>
        <taxon>Gobiaria</taxon>
        <taxon>Gobiiformes</taxon>
        <taxon>Gobioidei</taxon>
        <taxon>Gobiidae</taxon>
        <taxon>Gobionellinae</taxon>
        <taxon>Mugilogobius</taxon>
    </lineage>
</organism>
<feature type="domain" description="PID" evidence="3">
    <location>
        <begin position="257"/>
        <end position="370"/>
    </location>
</feature>
<protein>
    <recommendedName>
        <fullName evidence="3">PID domain-containing protein</fullName>
    </recommendedName>
</protein>
<evidence type="ECO:0000313" key="4">
    <source>
        <dbReference type="EMBL" id="KAK7879319.1"/>
    </source>
</evidence>
<dbReference type="GO" id="GO:0005737">
    <property type="term" value="C:cytoplasm"/>
    <property type="evidence" value="ECO:0007669"/>
    <property type="project" value="TreeGrafter"/>
</dbReference>
<dbReference type="PROSITE" id="PS01179">
    <property type="entry name" value="PID"/>
    <property type="match status" value="1"/>
</dbReference>
<dbReference type="InterPro" id="IPR006020">
    <property type="entry name" value="PTB/PI_dom"/>
</dbReference>
<dbReference type="GO" id="GO:0001540">
    <property type="term" value="F:amyloid-beta binding"/>
    <property type="evidence" value="ECO:0007669"/>
    <property type="project" value="InterPro"/>
</dbReference>
<accession>A0AAW0MQC3</accession>
<dbReference type="AlphaFoldDB" id="A0AAW0MQC3"/>
<dbReference type="InterPro" id="IPR011993">
    <property type="entry name" value="PH-like_dom_sf"/>
</dbReference>